<dbReference type="InterPro" id="IPR005046">
    <property type="entry name" value="DUF285"/>
</dbReference>
<keyword evidence="4" id="KW-0614">Plasmid</keyword>
<name>A0A0F4LPF9_9LACO</name>
<keyword evidence="2" id="KW-0732">Signal</keyword>
<organism evidence="4 5">
    <name type="scientific">Bombilactobacillus mellifer</name>
    <dbReference type="NCBI Taxonomy" id="1218492"/>
    <lineage>
        <taxon>Bacteria</taxon>
        <taxon>Bacillati</taxon>
        <taxon>Bacillota</taxon>
        <taxon>Bacilli</taxon>
        <taxon>Lactobacillales</taxon>
        <taxon>Lactobacillaceae</taxon>
        <taxon>Bombilactobacillus</taxon>
    </lineage>
</organism>
<feature type="compositionally biased region" description="Polar residues" evidence="1">
    <location>
        <begin position="62"/>
        <end position="87"/>
    </location>
</feature>
<feature type="signal peptide" evidence="2">
    <location>
        <begin position="1"/>
        <end position="29"/>
    </location>
</feature>
<dbReference type="Pfam" id="PF17966">
    <property type="entry name" value="Muc_B2"/>
    <property type="match status" value="1"/>
</dbReference>
<reference evidence="4 5" key="1">
    <citation type="submission" date="2015-01" db="EMBL/GenBank/DDBJ databases">
        <title>Comparative genomics of the lactic acid bacteria isolated from the honey bee gut.</title>
        <authorList>
            <person name="Ellegaard K.M."/>
            <person name="Tamarit D."/>
            <person name="Javelind E."/>
            <person name="Olofsson T."/>
            <person name="Andersson S.G."/>
            <person name="Vasquez A."/>
        </authorList>
    </citation>
    <scope>NUCLEOTIDE SEQUENCE [LARGE SCALE GENOMIC DNA]</scope>
    <source>
        <strain evidence="4 5">Bin4</strain>
        <plasmid evidence="4">pBin4p1</plasmid>
    </source>
</reference>
<sequence>MNQKKSIVLTTTFVGLVCGFVLTQQQAAAAATNVPDPTATSMVIPQNTATATSTKSAESTQKEQPVNEQNSTQKAFTNTDNVSDTAKQNQTAGTQTPATNTSTQTATSNNNTTTSALTQQAAASSASKANETTQPVSQPTAPTAPQATKTTNSANTASTTTDPQVETIAQGTWGTSKWEYTHQGTDYILHFHAGTLGASSQKTITDPNGYHQYFLGSIGASPEVFNGNWQWNEELTQIIIDPGVIANQDSSYLFGHLKNLKKIVGLANLDTTNVTNMSYMFNSCQNLTSLDLSNFHTTNVTDMSGMFGDCYNLTNLNLSHFNTTNVIDMSWMFECCQSLTSLDLSNFNTANVTDMSRMFGACQSLTSLDLSNFNTTKVTSMAEMFEDCFKFTHLDLSNFNTANVTDMSNMFWGCQSLTSLDLSNFNTTKVTDMFCMFRDCLSLNNVNVNNFKFNNTNLSGMFQECHALTSLDLSKWDTTSLDENQFWAVFLGAIHLHHLVLGTKTVIGTNHANLQGVPNVGTRVPGTDRVVTSPYWVATSGYQQGHKYTSNDLMELTGRDQVTTYDWDSKPAFTQTTETKTKVRTINLHQPNGQLKTETQTVAVSRPVTINPDGSKTYGAWTTAQWDQYTVPEWAGYQASQKQVPATTVSGDSANTTIDIYYQPLLQNVEIQYLDQGKVVGTQIITGYTGQTLMPNYQAPQGYEIVAAAPATITIDATGHQIIQVQVAH</sequence>
<gene>
    <name evidence="4" type="ORF">JG30_13050</name>
</gene>
<dbReference type="InterPro" id="IPR032675">
    <property type="entry name" value="LRR_dom_sf"/>
</dbReference>
<dbReference type="PATRIC" id="fig|1218492.5.peg.103"/>
<dbReference type="Proteomes" id="UP000033558">
    <property type="component" value="Plasmid pBin4p1"/>
</dbReference>
<geneLocation type="plasmid" evidence="4">
    <name>pBin4p1</name>
</geneLocation>
<protein>
    <submittedName>
        <fullName evidence="4">Putative surface protein</fullName>
    </submittedName>
</protein>
<dbReference type="RefSeq" id="WP_245626315.1">
    <property type="nucleotide sequence ID" value="NZ_KQ034037.1"/>
</dbReference>
<dbReference type="NCBIfam" id="TIGR02167">
    <property type="entry name" value="Liste_lipo_26"/>
    <property type="match status" value="7"/>
</dbReference>
<dbReference type="GO" id="GO:0019005">
    <property type="term" value="C:SCF ubiquitin ligase complex"/>
    <property type="evidence" value="ECO:0007669"/>
    <property type="project" value="TreeGrafter"/>
</dbReference>
<dbReference type="GO" id="GO:0031146">
    <property type="term" value="P:SCF-dependent proteasomal ubiquitin-dependent protein catabolic process"/>
    <property type="evidence" value="ECO:0007669"/>
    <property type="project" value="TreeGrafter"/>
</dbReference>
<accession>A0A0F4LPF9</accession>
<dbReference type="InterPro" id="IPR041495">
    <property type="entry name" value="Mub_B2"/>
</dbReference>
<dbReference type="Gene3D" id="3.80.10.10">
    <property type="entry name" value="Ribonuclease Inhibitor"/>
    <property type="match status" value="1"/>
</dbReference>
<evidence type="ECO:0000259" key="3">
    <source>
        <dbReference type="Pfam" id="PF17966"/>
    </source>
</evidence>
<dbReference type="AlphaFoldDB" id="A0A0F4LPF9"/>
<dbReference type="PANTHER" id="PTHR13318">
    <property type="entry name" value="PARTNER OF PAIRED, ISOFORM B-RELATED"/>
    <property type="match status" value="1"/>
</dbReference>
<evidence type="ECO:0000313" key="5">
    <source>
        <dbReference type="Proteomes" id="UP000033558"/>
    </source>
</evidence>
<dbReference type="Gene3D" id="2.60.40.4300">
    <property type="match status" value="1"/>
</dbReference>
<dbReference type="Pfam" id="PF03382">
    <property type="entry name" value="DUF285"/>
    <property type="match status" value="1"/>
</dbReference>
<feature type="region of interest" description="Disordered" evidence="1">
    <location>
        <begin position="48"/>
        <end position="166"/>
    </location>
</feature>
<dbReference type="SUPFAM" id="SSF52058">
    <property type="entry name" value="L domain-like"/>
    <property type="match status" value="1"/>
</dbReference>
<evidence type="ECO:0000313" key="4">
    <source>
        <dbReference type="EMBL" id="KJY59451.1"/>
    </source>
</evidence>
<feature type="chain" id="PRO_5039330218" evidence="2">
    <location>
        <begin position="30"/>
        <end position="729"/>
    </location>
</feature>
<evidence type="ECO:0000256" key="2">
    <source>
        <dbReference type="SAM" id="SignalP"/>
    </source>
</evidence>
<dbReference type="HOGENOM" id="CLU_380182_0_0_9"/>
<keyword evidence="5" id="KW-1185">Reference proteome</keyword>
<feature type="non-terminal residue" evidence="4">
    <location>
        <position position="729"/>
    </location>
</feature>
<proteinExistence type="predicted"/>
<comment type="caution">
    <text evidence="4">The sequence shown here is derived from an EMBL/GenBank/DDBJ whole genome shotgun (WGS) entry which is preliminary data.</text>
</comment>
<evidence type="ECO:0000256" key="1">
    <source>
        <dbReference type="SAM" id="MobiDB-lite"/>
    </source>
</evidence>
<feature type="compositionally biased region" description="Low complexity" evidence="1">
    <location>
        <begin position="88"/>
        <end position="161"/>
    </location>
</feature>
<dbReference type="EMBL" id="JXJQ01000023">
    <property type="protein sequence ID" value="KJY59451.1"/>
    <property type="molecule type" value="Genomic_DNA"/>
</dbReference>
<feature type="compositionally biased region" description="Low complexity" evidence="1">
    <location>
        <begin position="48"/>
        <end position="59"/>
    </location>
</feature>
<dbReference type="InterPro" id="IPR011889">
    <property type="entry name" value="Liste_lipo_26"/>
</dbReference>
<feature type="domain" description="Mub B2-like" evidence="3">
    <location>
        <begin position="574"/>
        <end position="664"/>
    </location>
</feature>